<gene>
    <name evidence="1" type="ORF">QF118_05540</name>
</gene>
<protein>
    <submittedName>
        <fullName evidence="1">Uncharacterized protein</fullName>
    </submittedName>
</protein>
<organism evidence="1 2">
    <name type="scientific">Tropicibacter oceani</name>
    <dbReference type="NCBI Taxonomy" id="3058420"/>
    <lineage>
        <taxon>Bacteria</taxon>
        <taxon>Pseudomonadati</taxon>
        <taxon>Pseudomonadota</taxon>
        <taxon>Alphaproteobacteria</taxon>
        <taxon>Rhodobacterales</taxon>
        <taxon>Roseobacteraceae</taxon>
        <taxon>Tropicibacter</taxon>
    </lineage>
</organism>
<evidence type="ECO:0000313" key="1">
    <source>
        <dbReference type="EMBL" id="WGW05013.1"/>
    </source>
</evidence>
<dbReference type="EMBL" id="CP124616">
    <property type="protein sequence ID" value="WGW05013.1"/>
    <property type="molecule type" value="Genomic_DNA"/>
</dbReference>
<evidence type="ECO:0000313" key="2">
    <source>
        <dbReference type="Proteomes" id="UP001241605"/>
    </source>
</evidence>
<dbReference type="Proteomes" id="UP001241605">
    <property type="component" value="Chromosome"/>
</dbReference>
<name>A0ABY8QM47_9RHOB</name>
<sequence>MPVSAAPQKTNAQQMNKAPQQRVFLLRCTCKMAIQPWKMKKDMNHGA</sequence>
<reference evidence="1 2" key="1">
    <citation type="submission" date="2023-05" db="EMBL/GenBank/DDBJ databases">
        <title>YMD87, complete Genome.</title>
        <authorList>
            <person name="Zhang J."/>
            <person name="Xu X."/>
        </authorList>
    </citation>
    <scope>NUCLEOTIDE SEQUENCE [LARGE SCALE GENOMIC DNA]</scope>
    <source>
        <strain evidence="1 2">YMD87</strain>
    </source>
</reference>
<keyword evidence="2" id="KW-1185">Reference proteome</keyword>
<accession>A0ABY8QM47</accession>
<dbReference type="RefSeq" id="WP_282301650.1">
    <property type="nucleotide sequence ID" value="NZ_CP124616.1"/>
</dbReference>
<proteinExistence type="predicted"/>